<evidence type="ECO:0000313" key="1">
    <source>
        <dbReference type="EMBL" id="MBI1686468.1"/>
    </source>
</evidence>
<dbReference type="EMBL" id="JADWOX010000022">
    <property type="protein sequence ID" value="MBI1686468.1"/>
    <property type="molecule type" value="Genomic_DNA"/>
</dbReference>
<dbReference type="RefSeq" id="WP_198578355.1">
    <property type="nucleotide sequence ID" value="NZ_JADWOX010000022.1"/>
</dbReference>
<dbReference type="Pfam" id="PF06296">
    <property type="entry name" value="RelE"/>
    <property type="match status" value="1"/>
</dbReference>
<accession>A0ABS0T3L3</accession>
<protein>
    <submittedName>
        <fullName evidence="1">Type II toxin-antitoxin system RelE/ParE family toxin</fullName>
    </submittedName>
</protein>
<evidence type="ECO:0000313" key="2">
    <source>
        <dbReference type="Proteomes" id="UP000639859"/>
    </source>
</evidence>
<proteinExistence type="predicted"/>
<gene>
    <name evidence="1" type="ORF">I4Q42_22615</name>
</gene>
<keyword evidence="2" id="KW-1185">Reference proteome</keyword>
<reference evidence="1 2" key="1">
    <citation type="submission" date="2020-11" db="EMBL/GenBank/DDBJ databases">
        <title>genome sequence of strain KACC 18849.</title>
        <authorList>
            <person name="Gao J."/>
            <person name="Zhang X."/>
        </authorList>
    </citation>
    <scope>NUCLEOTIDE SEQUENCE [LARGE SCALE GENOMIC DNA]</scope>
    <source>
        <strain evidence="1 2">KACC 18849</strain>
    </source>
</reference>
<organism evidence="1 2">
    <name type="scientific">Caulobacter hibisci</name>
    <dbReference type="NCBI Taxonomy" id="2035993"/>
    <lineage>
        <taxon>Bacteria</taxon>
        <taxon>Pseudomonadati</taxon>
        <taxon>Pseudomonadota</taxon>
        <taxon>Alphaproteobacteria</taxon>
        <taxon>Caulobacterales</taxon>
        <taxon>Caulobacteraceae</taxon>
        <taxon>Caulobacter</taxon>
    </lineage>
</organism>
<comment type="caution">
    <text evidence="1">The sequence shown here is derived from an EMBL/GenBank/DDBJ whole genome shotgun (WGS) entry which is preliminary data.</text>
</comment>
<name>A0ABS0T3L3_9CAUL</name>
<dbReference type="PIRSF" id="PIRSF039032">
    <property type="entry name" value="HigB-2"/>
    <property type="match status" value="1"/>
</dbReference>
<dbReference type="Proteomes" id="UP000639859">
    <property type="component" value="Unassembled WGS sequence"/>
</dbReference>
<sequence>METVVETPAYLRQAKVIGMTKAEMDEAVAIVSVNPLAGDLLVGSGGCRKVRVGGKGKGKSGGYRVVTVIGGGDLPVFILWVLSKGSTSALTKAQTNALSAAVKDLQQSYSTKSA</sequence>
<dbReference type="InterPro" id="IPR009387">
    <property type="entry name" value="HigB-2"/>
</dbReference>